<organism evidence="2">
    <name type="scientific">Anguilla anguilla</name>
    <name type="common">European freshwater eel</name>
    <name type="synonym">Muraena anguilla</name>
    <dbReference type="NCBI Taxonomy" id="7936"/>
    <lineage>
        <taxon>Eukaryota</taxon>
        <taxon>Metazoa</taxon>
        <taxon>Chordata</taxon>
        <taxon>Craniata</taxon>
        <taxon>Vertebrata</taxon>
        <taxon>Euteleostomi</taxon>
        <taxon>Actinopterygii</taxon>
        <taxon>Neopterygii</taxon>
        <taxon>Teleostei</taxon>
        <taxon>Anguilliformes</taxon>
        <taxon>Anguillidae</taxon>
        <taxon>Anguilla</taxon>
    </lineage>
</organism>
<dbReference type="EMBL" id="GBXM01062237">
    <property type="protein sequence ID" value="JAH46340.1"/>
    <property type="molecule type" value="Transcribed_RNA"/>
</dbReference>
<protein>
    <submittedName>
        <fullName evidence="2">Uncharacterized protein</fullName>
    </submittedName>
</protein>
<keyword evidence="1" id="KW-0812">Transmembrane</keyword>
<reference evidence="2" key="1">
    <citation type="submission" date="2014-11" db="EMBL/GenBank/DDBJ databases">
        <authorList>
            <person name="Amaro Gonzalez C."/>
        </authorList>
    </citation>
    <scope>NUCLEOTIDE SEQUENCE</scope>
</reference>
<name>A0A0E9T0A4_ANGAN</name>
<sequence>MLIFRRGRGEKQVPTHIQHLCPPVANNFLLLIFSFNLTWSFYQ</sequence>
<accession>A0A0E9T0A4</accession>
<evidence type="ECO:0000313" key="2">
    <source>
        <dbReference type="EMBL" id="JAH46340.1"/>
    </source>
</evidence>
<keyword evidence="1" id="KW-0472">Membrane</keyword>
<evidence type="ECO:0000256" key="1">
    <source>
        <dbReference type="SAM" id="Phobius"/>
    </source>
</evidence>
<proteinExistence type="predicted"/>
<feature type="transmembrane region" description="Helical" evidence="1">
    <location>
        <begin position="20"/>
        <end position="42"/>
    </location>
</feature>
<reference evidence="2" key="2">
    <citation type="journal article" date="2015" name="Fish Shellfish Immunol.">
        <title>Early steps in the European eel (Anguilla anguilla)-Vibrio vulnificus interaction in the gills: Role of the RtxA13 toxin.</title>
        <authorList>
            <person name="Callol A."/>
            <person name="Pajuelo D."/>
            <person name="Ebbesson L."/>
            <person name="Teles M."/>
            <person name="MacKenzie S."/>
            <person name="Amaro C."/>
        </authorList>
    </citation>
    <scope>NUCLEOTIDE SEQUENCE</scope>
</reference>
<keyword evidence="1" id="KW-1133">Transmembrane helix</keyword>
<dbReference type="AlphaFoldDB" id="A0A0E9T0A4"/>